<dbReference type="EMBL" id="SNRW01001471">
    <property type="protein sequence ID" value="KAA6396266.1"/>
    <property type="molecule type" value="Genomic_DNA"/>
</dbReference>
<gene>
    <name evidence="2" type="ORF">EZS28_008208</name>
</gene>
<protein>
    <submittedName>
        <fullName evidence="2">Uncharacterized protein</fullName>
    </submittedName>
</protein>
<comment type="caution">
    <text evidence="2">The sequence shown here is derived from an EMBL/GenBank/DDBJ whole genome shotgun (WGS) entry which is preliminary data.</text>
</comment>
<dbReference type="AlphaFoldDB" id="A0A5J4WNW0"/>
<organism evidence="2 3">
    <name type="scientific">Streblomastix strix</name>
    <dbReference type="NCBI Taxonomy" id="222440"/>
    <lineage>
        <taxon>Eukaryota</taxon>
        <taxon>Metamonada</taxon>
        <taxon>Preaxostyla</taxon>
        <taxon>Oxymonadida</taxon>
        <taxon>Streblomastigidae</taxon>
        <taxon>Streblomastix</taxon>
    </lineage>
</organism>
<keyword evidence="1" id="KW-0472">Membrane</keyword>
<evidence type="ECO:0000313" key="2">
    <source>
        <dbReference type="EMBL" id="KAA6396266.1"/>
    </source>
</evidence>
<reference evidence="2 3" key="1">
    <citation type="submission" date="2019-03" db="EMBL/GenBank/DDBJ databases">
        <title>Single cell metagenomics reveals metabolic interactions within the superorganism composed of flagellate Streblomastix strix and complex community of Bacteroidetes bacteria on its surface.</title>
        <authorList>
            <person name="Treitli S.C."/>
            <person name="Kolisko M."/>
            <person name="Husnik F."/>
            <person name="Keeling P."/>
            <person name="Hampl V."/>
        </authorList>
    </citation>
    <scope>NUCLEOTIDE SEQUENCE [LARGE SCALE GENOMIC DNA]</scope>
    <source>
        <strain evidence="2">ST1C</strain>
    </source>
</reference>
<evidence type="ECO:0000313" key="3">
    <source>
        <dbReference type="Proteomes" id="UP000324800"/>
    </source>
</evidence>
<evidence type="ECO:0000256" key="1">
    <source>
        <dbReference type="SAM" id="Phobius"/>
    </source>
</evidence>
<proteinExistence type="predicted"/>
<keyword evidence="1" id="KW-0812">Transmembrane</keyword>
<name>A0A5J4WNW0_9EUKA</name>
<dbReference type="Proteomes" id="UP000324800">
    <property type="component" value="Unassembled WGS sequence"/>
</dbReference>
<feature type="transmembrane region" description="Helical" evidence="1">
    <location>
        <begin position="6"/>
        <end position="23"/>
    </location>
</feature>
<sequence length="128" mass="14567">MEVSYNVIVVMPLIVVIEEYLVMKMVMKVMLYMEKIGIHSQANQLNESDVYGGVVSVIVGDVCGEINSGENTPYWVDYWTYDYSFAIFCLCSSIYNQRSVFSLFSNEQAEDEDADGKADKGQFDALFY</sequence>
<keyword evidence="1" id="KW-1133">Transmembrane helix</keyword>
<accession>A0A5J4WNW0</accession>